<keyword evidence="3" id="KW-1185">Reference proteome</keyword>
<organism evidence="2 3">
    <name type="scientific">Dyella flagellata</name>
    <dbReference type="NCBI Taxonomy" id="1867833"/>
    <lineage>
        <taxon>Bacteria</taxon>
        <taxon>Pseudomonadati</taxon>
        <taxon>Pseudomonadota</taxon>
        <taxon>Gammaproteobacteria</taxon>
        <taxon>Lysobacterales</taxon>
        <taxon>Rhodanobacteraceae</taxon>
        <taxon>Dyella</taxon>
    </lineage>
</organism>
<keyword evidence="1" id="KW-0732">Signal</keyword>
<dbReference type="InterPro" id="IPR025091">
    <property type="entry name" value="DUF4019"/>
</dbReference>
<reference evidence="3" key="1">
    <citation type="journal article" date="2019" name="Int. J. Syst. Evol. Microbiol.">
        <title>The Global Catalogue of Microorganisms (GCM) 10K type strain sequencing project: providing services to taxonomists for standard genome sequencing and annotation.</title>
        <authorList>
            <consortium name="The Broad Institute Genomics Platform"/>
            <consortium name="The Broad Institute Genome Sequencing Center for Infectious Disease"/>
            <person name="Wu L."/>
            <person name="Ma J."/>
        </authorList>
    </citation>
    <scope>NUCLEOTIDE SEQUENCE [LARGE SCALE GENOMIC DNA]</scope>
    <source>
        <strain evidence="3">NBRC 111981</strain>
    </source>
</reference>
<proteinExistence type="predicted"/>
<comment type="caution">
    <text evidence="2">The sequence shown here is derived from an EMBL/GenBank/DDBJ whole genome shotgun (WGS) entry which is preliminary data.</text>
</comment>
<evidence type="ECO:0000313" key="2">
    <source>
        <dbReference type="EMBL" id="GLQ89865.1"/>
    </source>
</evidence>
<dbReference type="EMBL" id="BSOA01000044">
    <property type="protein sequence ID" value="GLQ89865.1"/>
    <property type="molecule type" value="Genomic_DNA"/>
</dbReference>
<evidence type="ECO:0000313" key="3">
    <source>
        <dbReference type="Proteomes" id="UP001156627"/>
    </source>
</evidence>
<gene>
    <name evidence="2" type="ORF">GCM10007898_34400</name>
</gene>
<name>A0ABQ5XH89_9GAMM</name>
<dbReference type="Pfam" id="PF13211">
    <property type="entry name" value="DUF4019"/>
    <property type="match status" value="1"/>
</dbReference>
<protein>
    <recommendedName>
        <fullName evidence="4">DUF4019 domain-containing protein</fullName>
    </recommendedName>
</protein>
<evidence type="ECO:0000256" key="1">
    <source>
        <dbReference type="SAM" id="SignalP"/>
    </source>
</evidence>
<feature type="chain" id="PRO_5046464203" description="DUF4019 domain-containing protein" evidence="1">
    <location>
        <begin position="22"/>
        <end position="153"/>
    </location>
</feature>
<sequence length="153" mass="16574">MRVVTSLSFLALAAFTASASAQSPAPARQPTPQEYAQRNQQLEQAALQVADLVDKGQQGQVWDGASGITKQLVARDAFVNSVSADRKTVGTLITRTPAALNFNESDGKKLPPGLFANVAFATRFANEKQPVRELISFHLDGDNVWRVTGYTLR</sequence>
<feature type="signal peptide" evidence="1">
    <location>
        <begin position="1"/>
        <end position="21"/>
    </location>
</feature>
<dbReference type="RefSeq" id="WP_284333301.1">
    <property type="nucleotide sequence ID" value="NZ_BSOA01000044.1"/>
</dbReference>
<accession>A0ABQ5XH89</accession>
<evidence type="ECO:0008006" key="4">
    <source>
        <dbReference type="Google" id="ProtNLM"/>
    </source>
</evidence>
<dbReference type="Proteomes" id="UP001156627">
    <property type="component" value="Unassembled WGS sequence"/>
</dbReference>